<dbReference type="InterPro" id="IPR013154">
    <property type="entry name" value="ADH-like_N"/>
</dbReference>
<dbReference type="Gene3D" id="3.90.180.10">
    <property type="entry name" value="Medium-chain alcohol dehydrogenases, catalytic domain"/>
    <property type="match status" value="1"/>
</dbReference>
<comment type="caution">
    <text evidence="4">The sequence shown here is derived from an EMBL/GenBank/DDBJ whole genome shotgun (WGS) entry which is preliminary data.</text>
</comment>
<comment type="similarity">
    <text evidence="1">Belongs to the zinc-containing alcohol dehydrogenase family.</text>
</comment>
<dbReference type="AlphaFoldDB" id="W9YAY3"/>
<dbReference type="OrthoDB" id="191139at2759"/>
<accession>W9YAY3</accession>
<dbReference type="RefSeq" id="XP_007732094.1">
    <property type="nucleotide sequence ID" value="XM_007733904.1"/>
</dbReference>
<dbReference type="CDD" id="cd08249">
    <property type="entry name" value="enoyl_reductase_like"/>
    <property type="match status" value="1"/>
</dbReference>
<dbReference type="Pfam" id="PF08240">
    <property type="entry name" value="ADH_N"/>
    <property type="match status" value="1"/>
</dbReference>
<dbReference type="PANTHER" id="PTHR45348:SF3">
    <property type="entry name" value="ENOYL REDUCTASE (ER) DOMAIN-CONTAINING PROTEIN"/>
    <property type="match status" value="1"/>
</dbReference>
<evidence type="ECO:0000313" key="5">
    <source>
        <dbReference type="Proteomes" id="UP000019478"/>
    </source>
</evidence>
<dbReference type="GeneID" id="19167894"/>
<keyword evidence="5" id="KW-1185">Reference proteome</keyword>
<proteinExistence type="inferred from homology"/>
<dbReference type="GO" id="GO:0016651">
    <property type="term" value="F:oxidoreductase activity, acting on NAD(P)H"/>
    <property type="evidence" value="ECO:0007669"/>
    <property type="project" value="InterPro"/>
</dbReference>
<dbReference type="EMBL" id="AMGY01000003">
    <property type="protein sequence ID" value="EXJ86815.1"/>
    <property type="molecule type" value="Genomic_DNA"/>
</dbReference>
<dbReference type="SMART" id="SM00829">
    <property type="entry name" value="PKS_ER"/>
    <property type="match status" value="1"/>
</dbReference>
<dbReference type="HOGENOM" id="CLU_026673_16_5_1"/>
<dbReference type="SUPFAM" id="SSF51735">
    <property type="entry name" value="NAD(P)-binding Rossmann-fold domains"/>
    <property type="match status" value="1"/>
</dbReference>
<gene>
    <name evidence="4" type="ORF">A1O3_03769</name>
</gene>
<feature type="domain" description="Enoyl reductase (ER)" evidence="3">
    <location>
        <begin position="18"/>
        <end position="350"/>
    </location>
</feature>
<dbReference type="InterPro" id="IPR013149">
    <property type="entry name" value="ADH-like_C"/>
</dbReference>
<evidence type="ECO:0000256" key="1">
    <source>
        <dbReference type="ARBA" id="ARBA00008072"/>
    </source>
</evidence>
<protein>
    <recommendedName>
        <fullName evidence="3">Enoyl reductase (ER) domain-containing protein</fullName>
    </recommendedName>
</protein>
<dbReference type="SUPFAM" id="SSF50129">
    <property type="entry name" value="GroES-like"/>
    <property type="match status" value="1"/>
</dbReference>
<keyword evidence="2" id="KW-0560">Oxidoreductase</keyword>
<dbReference type="Gene3D" id="3.40.50.720">
    <property type="entry name" value="NAD(P)-binding Rossmann-like Domain"/>
    <property type="match status" value="1"/>
</dbReference>
<dbReference type="STRING" id="1182542.W9YAY3"/>
<dbReference type="eggNOG" id="KOG1198">
    <property type="taxonomic scope" value="Eukaryota"/>
</dbReference>
<evidence type="ECO:0000313" key="4">
    <source>
        <dbReference type="EMBL" id="EXJ86815.1"/>
    </source>
</evidence>
<dbReference type="InterPro" id="IPR011032">
    <property type="entry name" value="GroES-like_sf"/>
</dbReference>
<reference evidence="4 5" key="1">
    <citation type="submission" date="2013-03" db="EMBL/GenBank/DDBJ databases">
        <title>The Genome Sequence of Capronia epimyces CBS 606.96.</title>
        <authorList>
            <consortium name="The Broad Institute Genomics Platform"/>
            <person name="Cuomo C."/>
            <person name="de Hoog S."/>
            <person name="Gorbushina A."/>
            <person name="Walker B."/>
            <person name="Young S.K."/>
            <person name="Zeng Q."/>
            <person name="Gargeya S."/>
            <person name="Fitzgerald M."/>
            <person name="Haas B."/>
            <person name="Abouelleil A."/>
            <person name="Allen A.W."/>
            <person name="Alvarado L."/>
            <person name="Arachchi H.M."/>
            <person name="Berlin A.M."/>
            <person name="Chapman S.B."/>
            <person name="Gainer-Dewar J."/>
            <person name="Goldberg J."/>
            <person name="Griggs A."/>
            <person name="Gujja S."/>
            <person name="Hansen M."/>
            <person name="Howarth C."/>
            <person name="Imamovic A."/>
            <person name="Ireland A."/>
            <person name="Larimer J."/>
            <person name="McCowan C."/>
            <person name="Murphy C."/>
            <person name="Pearson M."/>
            <person name="Poon T.W."/>
            <person name="Priest M."/>
            <person name="Roberts A."/>
            <person name="Saif S."/>
            <person name="Shea T."/>
            <person name="Sisk P."/>
            <person name="Sykes S."/>
            <person name="Wortman J."/>
            <person name="Nusbaum C."/>
            <person name="Birren B."/>
        </authorList>
    </citation>
    <scope>NUCLEOTIDE SEQUENCE [LARGE SCALE GENOMIC DNA]</scope>
    <source>
        <strain evidence="4 5">CBS 606.96</strain>
    </source>
</reference>
<name>W9YAY3_9EURO</name>
<organism evidence="4 5">
    <name type="scientific">Capronia epimyces CBS 606.96</name>
    <dbReference type="NCBI Taxonomy" id="1182542"/>
    <lineage>
        <taxon>Eukaryota</taxon>
        <taxon>Fungi</taxon>
        <taxon>Dikarya</taxon>
        <taxon>Ascomycota</taxon>
        <taxon>Pezizomycotina</taxon>
        <taxon>Eurotiomycetes</taxon>
        <taxon>Chaetothyriomycetidae</taxon>
        <taxon>Chaetothyriales</taxon>
        <taxon>Herpotrichiellaceae</taxon>
        <taxon>Capronia</taxon>
    </lineage>
</organism>
<sequence>MTSATAETTAQLQYTQYGSPLKMVHVPKPALAPEEVLIRQRVIALNLIDVKQRDLGGILIPHWPWVLGIEGAGIIEAVGLDVRGLQPGDEVMAWEGGGAIAAGVEFFPHGGAYQEHVAVPAFFVGKKPKNITLQEAASLPICFVTAVCTIVNSLKIPLPFLPGLSTDGQAPSSVLVLGGSSVTGAAAIQLLREAYPSLPILATSSTKHFARLHDLGATSVVNYRSPSAVADIKAASPGAAGVDVIIDCVSAGASQTDICDVLDPAGSKHYAAVITGVPVPVPEGVTLVDGNAYSMLDMQGGRQLISSLTKLVEEGKYRVPLPVRVVGHGLEELPNVMDEVKSVSGEKVVVTL</sequence>
<evidence type="ECO:0000259" key="3">
    <source>
        <dbReference type="SMART" id="SM00829"/>
    </source>
</evidence>
<dbReference type="InterPro" id="IPR020843">
    <property type="entry name" value="ER"/>
</dbReference>
<dbReference type="InterPro" id="IPR047122">
    <property type="entry name" value="Trans-enoyl_RdTase-like"/>
</dbReference>
<dbReference type="Proteomes" id="UP000019478">
    <property type="component" value="Unassembled WGS sequence"/>
</dbReference>
<dbReference type="InterPro" id="IPR036291">
    <property type="entry name" value="NAD(P)-bd_dom_sf"/>
</dbReference>
<dbReference type="Pfam" id="PF00107">
    <property type="entry name" value="ADH_zinc_N"/>
    <property type="match status" value="1"/>
</dbReference>
<dbReference type="PANTHER" id="PTHR45348">
    <property type="entry name" value="HYPOTHETICAL OXIDOREDUCTASE (EUROFUNG)"/>
    <property type="match status" value="1"/>
</dbReference>
<evidence type="ECO:0000256" key="2">
    <source>
        <dbReference type="ARBA" id="ARBA00023002"/>
    </source>
</evidence>